<name>A0A1Z5KPP4_FISSO</name>
<accession>A0A1Z5KPP4</accession>
<sequence>MNRAYLQASLSNEANEADDEEDPFAVFGDEDDDNEIENDNENEISTTTEPLMAPRSLMTNQHHHDEKSSIEFVPQRILLHDAELLSSIPSWPDPLYQSGCWEIVTTPQYGRAVRATQAIPAGTLLLIEKPLWDLSTTSTKDETSRTPSPADVLYQGVQWLLEQKHNNSKVVQYVEHLHPTLEQVERVLKSDTVTPTERDQIVDPLEQLQHDPRLQQMMAGEDTITVRRYYLLLQYNLLRTGLYLYVALWNHQHQTPNCIKLGNQIWTCRSVEPHEMLTIDYVPEISSRRAAIVWEHHKFRVPATTGPAWIPRYEAILQEFQEQYQLLLADETSHPTTQHLEWAMALEQAMLELLTDHTKSSVDDDTNAFLWIPCRLLYLQVGQYLLSSSTTTSTASSSLFHLTNQGRIALLERLLQQTQLLLKQQQQYYGPDHLHLATTYDELAQLCHYLVQQDPSTYYAQVSALESLYRKQHERIRRLYPEINDDNLTERVASTNE</sequence>
<dbReference type="InParanoid" id="A0A1Z5KPP4"/>
<feature type="domain" description="SET" evidence="2">
    <location>
        <begin position="99"/>
        <end position="282"/>
    </location>
</feature>
<dbReference type="InterPro" id="IPR046341">
    <property type="entry name" value="SET_dom_sf"/>
</dbReference>
<dbReference type="OrthoDB" id="1028014at2759"/>
<proteinExistence type="predicted"/>
<feature type="region of interest" description="Disordered" evidence="1">
    <location>
        <begin position="1"/>
        <end position="49"/>
    </location>
</feature>
<evidence type="ECO:0000259" key="2">
    <source>
        <dbReference type="PROSITE" id="PS50280"/>
    </source>
</evidence>
<protein>
    <recommendedName>
        <fullName evidence="2">SET domain-containing protein</fullName>
    </recommendedName>
</protein>
<dbReference type="AlphaFoldDB" id="A0A1Z5KPP4"/>
<organism evidence="3 4">
    <name type="scientific">Fistulifera solaris</name>
    <name type="common">Oleaginous diatom</name>
    <dbReference type="NCBI Taxonomy" id="1519565"/>
    <lineage>
        <taxon>Eukaryota</taxon>
        <taxon>Sar</taxon>
        <taxon>Stramenopiles</taxon>
        <taxon>Ochrophyta</taxon>
        <taxon>Bacillariophyta</taxon>
        <taxon>Bacillariophyceae</taxon>
        <taxon>Bacillariophycidae</taxon>
        <taxon>Naviculales</taxon>
        <taxon>Naviculaceae</taxon>
        <taxon>Fistulifera</taxon>
    </lineage>
</organism>
<gene>
    <name evidence="3" type="ORF">FisN_27Hh094</name>
</gene>
<feature type="compositionally biased region" description="Acidic residues" evidence="1">
    <location>
        <begin position="15"/>
        <end position="42"/>
    </location>
</feature>
<reference evidence="3 4" key="1">
    <citation type="journal article" date="2015" name="Plant Cell">
        <title>Oil accumulation by the oleaginous diatom Fistulifera solaris as revealed by the genome and transcriptome.</title>
        <authorList>
            <person name="Tanaka T."/>
            <person name="Maeda Y."/>
            <person name="Veluchamy A."/>
            <person name="Tanaka M."/>
            <person name="Abida H."/>
            <person name="Marechal E."/>
            <person name="Bowler C."/>
            <person name="Muto M."/>
            <person name="Sunaga Y."/>
            <person name="Tanaka M."/>
            <person name="Yoshino T."/>
            <person name="Taniguchi T."/>
            <person name="Fukuda Y."/>
            <person name="Nemoto M."/>
            <person name="Matsumoto M."/>
            <person name="Wong P.S."/>
            <person name="Aburatani S."/>
            <person name="Fujibuchi W."/>
        </authorList>
    </citation>
    <scope>NUCLEOTIDE SEQUENCE [LARGE SCALE GENOMIC DNA]</scope>
    <source>
        <strain evidence="3 4">JPCC DA0580</strain>
    </source>
</reference>
<dbReference type="SUPFAM" id="SSF82199">
    <property type="entry name" value="SET domain"/>
    <property type="match status" value="1"/>
</dbReference>
<dbReference type="Proteomes" id="UP000198406">
    <property type="component" value="Unassembled WGS sequence"/>
</dbReference>
<dbReference type="InterPro" id="IPR001214">
    <property type="entry name" value="SET_dom"/>
</dbReference>
<evidence type="ECO:0000313" key="4">
    <source>
        <dbReference type="Proteomes" id="UP000198406"/>
    </source>
</evidence>
<evidence type="ECO:0000313" key="3">
    <source>
        <dbReference type="EMBL" id="GAX28256.1"/>
    </source>
</evidence>
<keyword evidence="4" id="KW-1185">Reference proteome</keyword>
<comment type="caution">
    <text evidence="3">The sequence shown here is derived from an EMBL/GenBank/DDBJ whole genome shotgun (WGS) entry which is preliminary data.</text>
</comment>
<dbReference type="PROSITE" id="PS50280">
    <property type="entry name" value="SET"/>
    <property type="match status" value="1"/>
</dbReference>
<dbReference type="EMBL" id="BDSP01000271">
    <property type="protein sequence ID" value="GAX28256.1"/>
    <property type="molecule type" value="Genomic_DNA"/>
</dbReference>
<evidence type="ECO:0000256" key="1">
    <source>
        <dbReference type="SAM" id="MobiDB-lite"/>
    </source>
</evidence>